<dbReference type="Proteomes" id="UP000070720">
    <property type="component" value="Chromosome 1"/>
</dbReference>
<reference evidence="2 3" key="1">
    <citation type="journal article" date="2007" name="Science">
        <title>The Fusarium graminearum genome reveals a link between localized polymorphism and pathogen specialization.</title>
        <authorList>
            <person name="Cuomo C.A."/>
            <person name="Gueldener U."/>
            <person name="Xu J.-R."/>
            <person name="Trail F."/>
            <person name="Turgeon B.G."/>
            <person name="Di Pietro A."/>
            <person name="Walton J.D."/>
            <person name="Ma L.-J."/>
            <person name="Baker S.E."/>
            <person name="Rep M."/>
            <person name="Adam G."/>
            <person name="Antoniw J."/>
            <person name="Baldwin T."/>
            <person name="Calvo S.E."/>
            <person name="Chang Y.-L."/>
            <person name="DeCaprio D."/>
            <person name="Gale L.R."/>
            <person name="Gnerre S."/>
            <person name="Goswami R.S."/>
            <person name="Hammond-Kosack K."/>
            <person name="Harris L.J."/>
            <person name="Hilburn K."/>
            <person name="Kennell J.C."/>
            <person name="Kroken S."/>
            <person name="Magnuson J.K."/>
            <person name="Mannhaupt G."/>
            <person name="Mauceli E.W."/>
            <person name="Mewes H.-W."/>
            <person name="Mitterbauer R."/>
            <person name="Muehlbauer G."/>
            <person name="Muensterkoetter M."/>
            <person name="Nelson D."/>
            <person name="O'Donnell K."/>
            <person name="Ouellet T."/>
            <person name="Qi W."/>
            <person name="Quesneville H."/>
            <person name="Roncero M.I.G."/>
            <person name="Seong K.-Y."/>
            <person name="Tetko I.V."/>
            <person name="Urban M."/>
            <person name="Waalwijk C."/>
            <person name="Ward T.J."/>
            <person name="Yao J."/>
            <person name="Birren B.W."/>
            <person name="Kistler H.C."/>
        </authorList>
    </citation>
    <scope>NUCLEOTIDE SEQUENCE [LARGE SCALE GENOMIC DNA]</scope>
    <source>
        <strain evidence="3">ATCC MYA-4620 / CBS 123657 / FGSC 9075 / NRRL 31084 / PH-1</strain>
        <strain evidence="2">PH-1 / ATCC MYA-4620 / FGSC 9075 / NRRL 31084</strain>
    </source>
</reference>
<dbReference type="EMBL" id="HG970332">
    <property type="protein sequence ID" value="CEF75816.1"/>
    <property type="molecule type" value="Genomic_DNA"/>
</dbReference>
<dbReference type="HOGENOM" id="CLU_2158643_0_0_1"/>
<organism evidence="1 3">
    <name type="scientific">Gibberella zeae (strain ATCC MYA-4620 / CBS 123657 / FGSC 9075 / NRRL 31084 / PH-1)</name>
    <name type="common">Wheat head blight fungus</name>
    <name type="synonym">Fusarium graminearum</name>
    <dbReference type="NCBI Taxonomy" id="229533"/>
    <lineage>
        <taxon>Eukaryota</taxon>
        <taxon>Fungi</taxon>
        <taxon>Dikarya</taxon>
        <taxon>Ascomycota</taxon>
        <taxon>Pezizomycotina</taxon>
        <taxon>Sordariomycetes</taxon>
        <taxon>Hypocreomycetidae</taxon>
        <taxon>Hypocreales</taxon>
        <taxon>Nectriaceae</taxon>
        <taxon>Fusarium</taxon>
    </lineage>
</organism>
<dbReference type="RefSeq" id="XP_011319377.1">
    <property type="nucleotide sequence ID" value="XM_011321075.1"/>
</dbReference>
<proteinExistence type="predicted"/>
<reference evidence="1 3" key="3">
    <citation type="journal article" date="2015" name="BMC Genomics">
        <title>The completed genome sequence of the pathogenic ascomycete fungus Fusarium graminearum.</title>
        <authorList>
            <person name="King R."/>
            <person name="Urban M."/>
            <person name="Hammond-Kosack M.C."/>
            <person name="Hassani-Pak K."/>
            <person name="Hammond-Kosack K.E."/>
        </authorList>
    </citation>
    <scope>NUCLEOTIDE SEQUENCE [LARGE SCALE GENOMIC DNA]</scope>
    <source>
        <strain evidence="3">ATCC MYA-4620 / CBS 123657 / FGSC 9075 / NRRL 31084 / PH-1</strain>
        <strain evidence="1">PH-1</strain>
    </source>
</reference>
<protein>
    <submittedName>
        <fullName evidence="1">Chromosome 1, complete genome</fullName>
    </submittedName>
</protein>
<evidence type="ECO:0000313" key="3">
    <source>
        <dbReference type="Proteomes" id="UP000070720"/>
    </source>
</evidence>
<reference evidence="2 3" key="2">
    <citation type="journal article" date="2010" name="Nature">
        <title>Comparative genomics reveals mobile pathogenicity chromosomes in Fusarium.</title>
        <authorList>
            <person name="Ma L.J."/>
            <person name="van der Does H.C."/>
            <person name="Borkovich K.A."/>
            <person name="Coleman J.J."/>
            <person name="Daboussi M.J."/>
            <person name="Di Pietro A."/>
            <person name="Dufresne M."/>
            <person name="Freitag M."/>
            <person name="Grabherr M."/>
            <person name="Henrissat B."/>
            <person name="Houterman P.M."/>
            <person name="Kang S."/>
            <person name="Shim W.B."/>
            <person name="Woloshuk C."/>
            <person name="Xie X."/>
            <person name="Xu J.R."/>
            <person name="Antoniw J."/>
            <person name="Baker S.E."/>
            <person name="Bluhm B.H."/>
            <person name="Breakspear A."/>
            <person name="Brown D.W."/>
            <person name="Butchko R.A."/>
            <person name="Chapman S."/>
            <person name="Coulson R."/>
            <person name="Coutinho P.M."/>
            <person name="Danchin E.G."/>
            <person name="Diener A."/>
            <person name="Gale L.R."/>
            <person name="Gardiner D.M."/>
            <person name="Goff S."/>
            <person name="Hammond-Kosack K.E."/>
            <person name="Hilburn K."/>
            <person name="Hua-Van A."/>
            <person name="Jonkers W."/>
            <person name="Kazan K."/>
            <person name="Kodira C.D."/>
            <person name="Koehrsen M."/>
            <person name="Kumar L."/>
            <person name="Lee Y.H."/>
            <person name="Li L."/>
            <person name="Manners J.M."/>
            <person name="Miranda-Saavedra D."/>
            <person name="Mukherjee M."/>
            <person name="Park G."/>
            <person name="Park J."/>
            <person name="Park S.Y."/>
            <person name="Proctor R.H."/>
            <person name="Regev A."/>
            <person name="Ruiz-Roldan M.C."/>
            <person name="Sain D."/>
            <person name="Sakthikumar S."/>
            <person name="Sykes S."/>
            <person name="Schwartz D.C."/>
            <person name="Turgeon B.G."/>
            <person name="Wapinski I."/>
            <person name="Yoder O."/>
            <person name="Young S."/>
            <person name="Zeng Q."/>
            <person name="Zhou S."/>
            <person name="Galagan J."/>
            <person name="Cuomo C.A."/>
            <person name="Kistler H.C."/>
            <person name="Rep M."/>
        </authorList>
    </citation>
    <scope>GENOME REANNOTATION</scope>
    <source>
        <strain evidence="3">ATCC MYA-4620 / CBS 123657 / FGSC 9075 / NRRL 31084 / PH-1</strain>
        <strain evidence="2">PH-1 / ATCC MYA-4620 / FGSC 9075 / NRRL 31084</strain>
    </source>
</reference>
<keyword evidence="3" id="KW-1185">Reference proteome</keyword>
<reference evidence="2" key="4">
    <citation type="submission" date="2017-01" db="UniProtKB">
        <authorList>
            <consortium name="EnsemblFungi"/>
        </authorList>
    </citation>
    <scope>IDENTIFICATION</scope>
    <source>
        <strain evidence="2">PH-1 / ATCC MYA-4620 / FGSC 9075 / NRRL 31084</strain>
    </source>
</reference>
<name>I1SA69_GIBZE</name>
<evidence type="ECO:0000313" key="2">
    <source>
        <dbReference type="EnsemblFungi" id="CEF75816"/>
    </source>
</evidence>
<dbReference type="AlphaFoldDB" id="I1SA69"/>
<dbReference type="InParanoid" id="I1SA69"/>
<dbReference type="EnsemblFungi" id="CEF75816">
    <property type="protein sequence ID" value="CEF75816"/>
    <property type="gene ID" value="FGRRES_13750"/>
</dbReference>
<dbReference type="KEGG" id="fgr:FGSG_13750"/>
<accession>A0A098DCY3</accession>
<sequence>MTWICAPLETTSEQTLLCSPTGTYRCQRGPFLARWTVAGEPIIQQTKRKCNEYILRKASVFVLRVSVFQNEPFAQLDASIQLGDANPPDAYARVSASSHAAFSDCHVYSHE</sequence>
<accession>I1SA69</accession>
<dbReference type="VEuPathDB" id="FungiDB:FGRAMPH1_01G08025"/>
<evidence type="ECO:0000313" key="1">
    <source>
        <dbReference type="EMBL" id="CEF75816.1"/>
    </source>
</evidence>
<gene>
    <name evidence="1" type="ORF">FGRAMPH1_01T08025</name>
</gene>